<keyword evidence="1" id="KW-0479">Metal-binding</keyword>
<dbReference type="GO" id="GO:0007165">
    <property type="term" value="P:signal transduction"/>
    <property type="evidence" value="ECO:0007669"/>
    <property type="project" value="TreeGrafter"/>
</dbReference>
<organism evidence="3">
    <name type="scientific">hydrothermal vent metagenome</name>
    <dbReference type="NCBI Taxonomy" id="652676"/>
    <lineage>
        <taxon>unclassified sequences</taxon>
        <taxon>metagenomes</taxon>
        <taxon>ecological metagenomes</taxon>
    </lineage>
</organism>
<sequence length="267" mass="29294">MPVSKVRSDDEKLLDQAVREAGALALQFYNSSAKSWDKSDGSPVTEADLAVDAFLKDALMKDRPDYGWLSEETTDNEDRLSCQKVWIVDPIDGTRSFVERTGEWCISAALVENGKPVLAKIFHPLANECYSAVPGGGAMRNGEPIKTTKRDTLENCRLMTRGRVLDPAKWEKPWPHMQTGIATSLALRLCMVADGRFDGTIALGNKCDWDLAAGDLIVREAGGCISNIHGDKLVYNGKNTRQPGGLIAAGKPLFNIMLEQAKTLKNR</sequence>
<dbReference type="Pfam" id="PF00459">
    <property type="entry name" value="Inositol_P"/>
    <property type="match status" value="1"/>
</dbReference>
<dbReference type="SUPFAM" id="SSF56655">
    <property type="entry name" value="Carbohydrate phosphatase"/>
    <property type="match status" value="1"/>
</dbReference>
<protein>
    <submittedName>
        <fullName evidence="3">FIG043197: Inositol monophosphatase family protein</fullName>
    </submittedName>
</protein>
<dbReference type="PROSITE" id="PS00630">
    <property type="entry name" value="IMP_2"/>
    <property type="match status" value="1"/>
</dbReference>
<proteinExistence type="predicted"/>
<dbReference type="AlphaFoldDB" id="A0A3B0T348"/>
<dbReference type="PANTHER" id="PTHR20854:SF4">
    <property type="entry name" value="INOSITOL-1-MONOPHOSPHATASE-RELATED"/>
    <property type="match status" value="1"/>
</dbReference>
<dbReference type="Gene3D" id="3.40.190.80">
    <property type="match status" value="1"/>
</dbReference>
<accession>A0A3B0T348</accession>
<dbReference type="EMBL" id="UOEC01000209">
    <property type="protein sequence ID" value="VAW03244.1"/>
    <property type="molecule type" value="Genomic_DNA"/>
</dbReference>
<dbReference type="GO" id="GO:0008934">
    <property type="term" value="F:inositol monophosphate 1-phosphatase activity"/>
    <property type="evidence" value="ECO:0007669"/>
    <property type="project" value="TreeGrafter"/>
</dbReference>
<dbReference type="PRINTS" id="PR00377">
    <property type="entry name" value="IMPHPHTASES"/>
</dbReference>
<dbReference type="InterPro" id="IPR020550">
    <property type="entry name" value="Inositol_monophosphatase_CS"/>
</dbReference>
<reference evidence="3" key="1">
    <citation type="submission" date="2018-06" db="EMBL/GenBank/DDBJ databases">
        <authorList>
            <person name="Zhirakovskaya E."/>
        </authorList>
    </citation>
    <scope>NUCLEOTIDE SEQUENCE</scope>
</reference>
<evidence type="ECO:0000313" key="3">
    <source>
        <dbReference type="EMBL" id="VAW03244.1"/>
    </source>
</evidence>
<dbReference type="InterPro" id="IPR000760">
    <property type="entry name" value="Inositol_monophosphatase-like"/>
</dbReference>
<evidence type="ECO:0000256" key="2">
    <source>
        <dbReference type="ARBA" id="ARBA00022842"/>
    </source>
</evidence>
<dbReference type="CDD" id="cd01638">
    <property type="entry name" value="CysQ"/>
    <property type="match status" value="1"/>
</dbReference>
<gene>
    <name evidence="3" type="ORF">MNBD_ALPHA08-1742</name>
</gene>
<name>A0A3B0T348_9ZZZZ</name>
<evidence type="ECO:0000256" key="1">
    <source>
        <dbReference type="ARBA" id="ARBA00022723"/>
    </source>
</evidence>
<keyword evidence="2" id="KW-0460">Magnesium</keyword>
<dbReference type="Gene3D" id="3.30.540.10">
    <property type="entry name" value="Fructose-1,6-Bisphosphatase, subunit A, domain 1"/>
    <property type="match status" value="1"/>
</dbReference>
<dbReference type="PANTHER" id="PTHR20854">
    <property type="entry name" value="INOSITOL MONOPHOSPHATASE"/>
    <property type="match status" value="1"/>
</dbReference>
<dbReference type="GO" id="GO:0046872">
    <property type="term" value="F:metal ion binding"/>
    <property type="evidence" value="ECO:0007669"/>
    <property type="project" value="UniProtKB-KW"/>
</dbReference>
<dbReference type="GO" id="GO:0006020">
    <property type="term" value="P:inositol metabolic process"/>
    <property type="evidence" value="ECO:0007669"/>
    <property type="project" value="TreeGrafter"/>
</dbReference>
<dbReference type="GO" id="GO:0046854">
    <property type="term" value="P:phosphatidylinositol phosphate biosynthetic process"/>
    <property type="evidence" value="ECO:0007669"/>
    <property type="project" value="InterPro"/>
</dbReference>